<dbReference type="GO" id="GO:0005743">
    <property type="term" value="C:mitochondrial inner membrane"/>
    <property type="evidence" value="ECO:0007669"/>
    <property type="project" value="UniProtKB-SubCell"/>
</dbReference>
<name>A0A9N9MQ59_9CUCU</name>
<evidence type="ECO:0000256" key="4">
    <source>
        <dbReference type="ARBA" id="ARBA00022781"/>
    </source>
</evidence>
<sequence>MLSHQILNNLKTSVQGAIHSRNIGILAPCFQKATDPIQQLFVDKIREYKKKSNDGKTLVEPTPELQKELSQELEKVAKQYGGGAGADMTKFPDLKFQDPVLDPINLESK</sequence>
<comment type="similarity">
    <text evidence="1 9">Belongs to the eukaryotic ATPase subunit F6 family.</text>
</comment>
<evidence type="ECO:0000313" key="10">
    <source>
        <dbReference type="EMBL" id="CAG9766360.1"/>
    </source>
</evidence>
<dbReference type="AlphaFoldDB" id="A0A9N9MQ59"/>
<keyword evidence="7 9" id="KW-0496">Mitochondrion</keyword>
<dbReference type="SUPFAM" id="SSF111357">
    <property type="entry name" value="Mitochondrial ATP synthase coupling factor 6"/>
    <property type="match status" value="1"/>
</dbReference>
<gene>
    <name evidence="10" type="ORF">CEUTPL_LOCUS6945</name>
</gene>
<dbReference type="OrthoDB" id="8902296at2759"/>
<dbReference type="GO" id="GO:0015986">
    <property type="term" value="P:proton motive force-driven ATP synthesis"/>
    <property type="evidence" value="ECO:0007669"/>
    <property type="project" value="InterPro"/>
</dbReference>
<evidence type="ECO:0000256" key="8">
    <source>
        <dbReference type="ARBA" id="ARBA00023136"/>
    </source>
</evidence>
<keyword evidence="11" id="KW-1185">Reference proteome</keyword>
<dbReference type="GO" id="GO:0015078">
    <property type="term" value="F:proton transmembrane transporter activity"/>
    <property type="evidence" value="ECO:0007669"/>
    <property type="project" value="InterPro"/>
</dbReference>
<organism evidence="10 11">
    <name type="scientific">Ceutorhynchus assimilis</name>
    <name type="common">cabbage seed weevil</name>
    <dbReference type="NCBI Taxonomy" id="467358"/>
    <lineage>
        <taxon>Eukaryota</taxon>
        <taxon>Metazoa</taxon>
        <taxon>Ecdysozoa</taxon>
        <taxon>Arthropoda</taxon>
        <taxon>Hexapoda</taxon>
        <taxon>Insecta</taxon>
        <taxon>Pterygota</taxon>
        <taxon>Neoptera</taxon>
        <taxon>Endopterygota</taxon>
        <taxon>Coleoptera</taxon>
        <taxon>Polyphaga</taxon>
        <taxon>Cucujiformia</taxon>
        <taxon>Curculionidae</taxon>
        <taxon>Ceutorhynchinae</taxon>
        <taxon>Ceutorhynchus</taxon>
    </lineage>
</organism>
<comment type="function">
    <text evidence="9">Mitochondrial membrane ATP synthase (F(1)F(0) ATP synthase or Complex V) produces ATP from ADP in the presence of a proton gradient across the membrane which is generated by electron transport complexes of the respiratory chain.</text>
</comment>
<dbReference type="FunFam" id="1.10.246.110:FF:000001">
    <property type="entry name" value="ATP synthase-coupling factor 6, mitochondrial"/>
    <property type="match status" value="1"/>
</dbReference>
<dbReference type="PIRSF" id="PIRSF002455">
    <property type="entry name" value="ATP_synthase_coupling_factor_6"/>
    <property type="match status" value="1"/>
</dbReference>
<dbReference type="PANTHER" id="PTHR12441">
    <property type="entry name" value="ATP SYNTHASE COUPLING FACTOR 6, MITOCHONDRIAL"/>
    <property type="match status" value="1"/>
</dbReference>
<dbReference type="PANTHER" id="PTHR12441:SF10">
    <property type="entry name" value="ATP SYNTHASE-COUPLING FACTOR 6, MITOCHONDRIAL"/>
    <property type="match status" value="1"/>
</dbReference>
<dbReference type="Proteomes" id="UP001152799">
    <property type="component" value="Chromosome 3"/>
</dbReference>
<keyword evidence="2 9" id="KW-0813">Transport</keyword>
<evidence type="ECO:0000256" key="5">
    <source>
        <dbReference type="ARBA" id="ARBA00022792"/>
    </source>
</evidence>
<keyword evidence="8 9" id="KW-0472">Membrane</keyword>
<dbReference type="EMBL" id="OU892279">
    <property type="protein sequence ID" value="CAG9766360.1"/>
    <property type="molecule type" value="Genomic_DNA"/>
</dbReference>
<dbReference type="Pfam" id="PF05511">
    <property type="entry name" value="ATP-synt_F6"/>
    <property type="match status" value="1"/>
</dbReference>
<evidence type="ECO:0000256" key="2">
    <source>
        <dbReference type="ARBA" id="ARBA00022448"/>
    </source>
</evidence>
<dbReference type="GO" id="GO:0045259">
    <property type="term" value="C:proton-transporting ATP synthase complex"/>
    <property type="evidence" value="ECO:0007669"/>
    <property type="project" value="UniProtKB-KW"/>
</dbReference>
<keyword evidence="4 9" id="KW-0375">Hydrogen ion transport</keyword>
<dbReference type="Gene3D" id="1.10.246.110">
    <property type="entry name" value="Mitochondrial ATP synthase-coupling factor 6"/>
    <property type="match status" value="1"/>
</dbReference>
<evidence type="ECO:0000256" key="9">
    <source>
        <dbReference type="PIRNR" id="PIRNR002455"/>
    </source>
</evidence>
<evidence type="ECO:0000256" key="6">
    <source>
        <dbReference type="ARBA" id="ARBA00023065"/>
    </source>
</evidence>
<keyword evidence="5 9" id="KW-0999">Mitochondrion inner membrane</keyword>
<evidence type="ECO:0000313" key="11">
    <source>
        <dbReference type="Proteomes" id="UP001152799"/>
    </source>
</evidence>
<accession>A0A9N9MQ59</accession>
<evidence type="ECO:0000256" key="3">
    <source>
        <dbReference type="ARBA" id="ARBA00022547"/>
    </source>
</evidence>
<comment type="subcellular location">
    <subcellularLocation>
        <location evidence="9">Mitochondrion</location>
    </subcellularLocation>
    <subcellularLocation>
        <location evidence="9">Mitochondrion inner membrane</location>
    </subcellularLocation>
</comment>
<dbReference type="InterPro" id="IPR036204">
    <property type="entry name" value="ATP_synth_f6_sf_mt"/>
</dbReference>
<evidence type="ECO:0000256" key="7">
    <source>
        <dbReference type="ARBA" id="ARBA00023128"/>
    </source>
</evidence>
<evidence type="ECO:0000256" key="1">
    <source>
        <dbReference type="ARBA" id="ARBA00007346"/>
    </source>
</evidence>
<keyword evidence="3" id="KW-0138">CF(0)</keyword>
<keyword evidence="6 9" id="KW-0406">Ion transport</keyword>
<proteinExistence type="inferred from homology"/>
<dbReference type="InterPro" id="IPR008387">
    <property type="entry name" value="ATP_synth_f6_mt"/>
</dbReference>
<protein>
    <recommendedName>
        <fullName evidence="9">ATP synthase-coupling factor 6, mitochondrial</fullName>
        <shortName evidence="9">ATPase subunit F6</shortName>
    </recommendedName>
</protein>
<reference evidence="10" key="1">
    <citation type="submission" date="2022-01" db="EMBL/GenBank/DDBJ databases">
        <authorList>
            <person name="King R."/>
        </authorList>
    </citation>
    <scope>NUCLEOTIDE SEQUENCE</scope>
</reference>